<feature type="transmembrane region" description="Helical" evidence="2">
    <location>
        <begin position="146"/>
        <end position="168"/>
    </location>
</feature>
<feature type="transmembrane region" description="Helical" evidence="2">
    <location>
        <begin position="638"/>
        <end position="663"/>
    </location>
</feature>
<proteinExistence type="predicted"/>
<gene>
    <name evidence="3" type="ORF">CKAH01_15453</name>
</gene>
<keyword evidence="2" id="KW-1133">Transmembrane helix</keyword>
<accession>A0AAD9YIW4</accession>
<evidence type="ECO:0000256" key="2">
    <source>
        <dbReference type="SAM" id="Phobius"/>
    </source>
</evidence>
<feature type="region of interest" description="Disordered" evidence="1">
    <location>
        <begin position="30"/>
        <end position="61"/>
    </location>
</feature>
<evidence type="ECO:0000256" key="1">
    <source>
        <dbReference type="SAM" id="MobiDB-lite"/>
    </source>
</evidence>
<feature type="transmembrane region" description="Helical" evidence="2">
    <location>
        <begin position="84"/>
        <end position="108"/>
    </location>
</feature>
<keyword evidence="2" id="KW-0472">Membrane</keyword>
<dbReference type="EMBL" id="VYYT01000122">
    <property type="protein sequence ID" value="KAK2766575.1"/>
    <property type="molecule type" value="Genomic_DNA"/>
</dbReference>
<dbReference type="Proteomes" id="UP001281614">
    <property type="component" value="Unassembled WGS sequence"/>
</dbReference>
<feature type="transmembrane region" description="Helical" evidence="2">
    <location>
        <begin position="204"/>
        <end position="227"/>
    </location>
</feature>
<evidence type="ECO:0000313" key="3">
    <source>
        <dbReference type="EMBL" id="KAK2766575.1"/>
    </source>
</evidence>
<dbReference type="AlphaFoldDB" id="A0AAD9YIW4"/>
<reference evidence="3" key="1">
    <citation type="submission" date="2023-02" db="EMBL/GenBank/DDBJ databases">
        <title>Colletotrichum kahawae CIFC_Que2 genome sequencing and assembly.</title>
        <authorList>
            <person name="Baroncelli R."/>
        </authorList>
    </citation>
    <scope>NUCLEOTIDE SEQUENCE</scope>
    <source>
        <strain evidence="3">CIFC_Que2</strain>
    </source>
</reference>
<keyword evidence="4" id="KW-1185">Reference proteome</keyword>
<name>A0AAD9YIW4_COLKA</name>
<feature type="transmembrane region" description="Helical" evidence="2">
    <location>
        <begin position="174"/>
        <end position="192"/>
    </location>
</feature>
<comment type="caution">
    <text evidence="3">The sequence shown here is derived from an EMBL/GenBank/DDBJ whole genome shotgun (WGS) entry which is preliminary data.</text>
</comment>
<organism evidence="3 4">
    <name type="scientific">Colletotrichum kahawae</name>
    <name type="common">Coffee berry disease fungus</name>
    <dbReference type="NCBI Taxonomy" id="34407"/>
    <lineage>
        <taxon>Eukaryota</taxon>
        <taxon>Fungi</taxon>
        <taxon>Dikarya</taxon>
        <taxon>Ascomycota</taxon>
        <taxon>Pezizomycotina</taxon>
        <taxon>Sordariomycetes</taxon>
        <taxon>Hypocreomycetidae</taxon>
        <taxon>Glomerellales</taxon>
        <taxon>Glomerellaceae</taxon>
        <taxon>Colletotrichum</taxon>
        <taxon>Colletotrichum gloeosporioides species complex</taxon>
    </lineage>
</organism>
<evidence type="ECO:0000313" key="4">
    <source>
        <dbReference type="Proteomes" id="UP001281614"/>
    </source>
</evidence>
<keyword evidence="2" id="KW-0812">Transmembrane</keyword>
<feature type="compositionally biased region" description="Polar residues" evidence="1">
    <location>
        <begin position="37"/>
        <end position="46"/>
    </location>
</feature>
<sequence>MADTAIIQNLRRRKSQPNIPISNTESLPLQDFRQHSVRPSSPASTSEEIRSDPAEFNDETSLLNRPGTLNTAVTHISTPTRWNALGLFAICVLVLGTIGIVAGMALLAHIWRSSMRAQAGHIDNGQLWNLIIRENWTSVTVTITAAVIRVCLGFQMGIFTAMVASLLIERTGVPIGSAPLISMLTAVSTSPYNLVSRKTLKTPLAFAIGLAVLLTGASNFTSTALLIDFENINIITPKQTVELLYGSSQLVNVANRTNLREYEGPSVVFDSRVVCTRPNLTGMGFSTVIAKPGPGNGRARQFDEVTVTATILIPNQPTLFDSDYNPTRDGWSFSCIAHAPKVAEEAKYWPTSICSAKGGVRSDDSQYIRLPNLRSTVLPISAHRASTFLVLNTTGSIEDWRKYLEETGENRKETYIMRKGAKDWTTTEDGIWVHMRPPPGQLEAKVSIRTCFTMLPGVYQDVSMSSNQDGSEPSLSWDRAKDVYETASIRDQYINLGDDKASRNMRGTLDLHGKTSWELRNKISFDDTASQDELGYWMIFNSVSGGLPYMNLNGVAETFEVLAGGILVPGAFSPYAVHYAHAALFQDVVQSTGKLTQGLQALFTVLRQMAYYENSPYFDNESSAVITMSSEKLIPTRWTGFILVTVTIGIHFILLAAITFLFLGWSQASWLGNVWVSLSQVVSSETKDFIEKSTDQDDEAVAKMILKVSSAADGESKYRVRVKGNDSNGRNELSLI</sequence>
<protein>
    <submittedName>
        <fullName evidence="3">Uncharacterized protein</fullName>
    </submittedName>
</protein>